<evidence type="ECO:0000256" key="1">
    <source>
        <dbReference type="SAM" id="SignalP"/>
    </source>
</evidence>
<dbReference type="PROSITE" id="PS51257">
    <property type="entry name" value="PROKAR_LIPOPROTEIN"/>
    <property type="match status" value="1"/>
</dbReference>
<feature type="chain" id="PRO_5029621333" description="YD repeat-containing protein" evidence="1">
    <location>
        <begin position="20"/>
        <end position="266"/>
    </location>
</feature>
<reference evidence="2 3" key="1">
    <citation type="submission" date="2019-12" db="EMBL/GenBank/DDBJ databases">
        <title>Chitinophaga sp. strain ysch24 (GDMCC 1.1355), whole genome shotgun sequence.</title>
        <authorList>
            <person name="Zhang X."/>
        </authorList>
    </citation>
    <scope>NUCLEOTIDE SEQUENCE [LARGE SCALE GENOMIC DNA]</scope>
    <source>
        <strain evidence="3">ysch24</strain>
    </source>
</reference>
<feature type="signal peptide" evidence="1">
    <location>
        <begin position="1"/>
        <end position="19"/>
    </location>
</feature>
<keyword evidence="1" id="KW-0732">Signal</keyword>
<evidence type="ECO:0000313" key="3">
    <source>
        <dbReference type="Proteomes" id="UP000461730"/>
    </source>
</evidence>
<organism evidence="2 3">
    <name type="scientific">Chitinophaga tropicalis</name>
    <dbReference type="NCBI Taxonomy" id="2683588"/>
    <lineage>
        <taxon>Bacteria</taxon>
        <taxon>Pseudomonadati</taxon>
        <taxon>Bacteroidota</taxon>
        <taxon>Chitinophagia</taxon>
        <taxon>Chitinophagales</taxon>
        <taxon>Chitinophagaceae</taxon>
        <taxon>Chitinophaga</taxon>
    </lineage>
</organism>
<sequence>MKKLLFSAAALAVLFTACKDDDTNPTPQPTKLFLNLVRGTDSISATYNASNRIAKYALIDSRVGGHSYYNEPVYENNRLVKLNSSEDGPDALLLNRSYNYNAAGRVEKINFHGDDGKVYGFDSLAYDNAGHLVAFYEKEGDYHEKYALVWDSKGNIIKQHGIRIVDGVESKDTVTTTYTYDDKVNYVAKQPEIYLMEPGGPAFGLSANNILTEKTVWNETNTEEYTNEYTYDEDNYPVTKKSSGKYINNGTVNTKEENTQIRYFRK</sequence>
<evidence type="ECO:0000313" key="2">
    <source>
        <dbReference type="EMBL" id="MVT09442.1"/>
    </source>
</evidence>
<dbReference type="RefSeq" id="WP_157306888.1">
    <property type="nucleotide sequence ID" value="NZ_WRXN01000005.1"/>
</dbReference>
<dbReference type="Proteomes" id="UP000461730">
    <property type="component" value="Unassembled WGS sequence"/>
</dbReference>
<comment type="caution">
    <text evidence="2">The sequence shown here is derived from an EMBL/GenBank/DDBJ whole genome shotgun (WGS) entry which is preliminary data.</text>
</comment>
<evidence type="ECO:0008006" key="4">
    <source>
        <dbReference type="Google" id="ProtNLM"/>
    </source>
</evidence>
<accession>A0A7K1U502</accession>
<dbReference type="AlphaFoldDB" id="A0A7K1U502"/>
<protein>
    <recommendedName>
        <fullName evidence="4">YD repeat-containing protein</fullName>
    </recommendedName>
</protein>
<dbReference type="EMBL" id="WRXN01000005">
    <property type="protein sequence ID" value="MVT09442.1"/>
    <property type="molecule type" value="Genomic_DNA"/>
</dbReference>
<gene>
    <name evidence="2" type="ORF">GO493_14325</name>
</gene>
<proteinExistence type="predicted"/>
<name>A0A7K1U502_9BACT</name>
<keyword evidence="3" id="KW-1185">Reference proteome</keyword>